<dbReference type="PANTHER" id="PTHR11893">
    <property type="entry name" value="INNEXIN"/>
    <property type="match status" value="1"/>
</dbReference>
<evidence type="ECO:0000256" key="8">
    <source>
        <dbReference type="ARBA" id="ARBA00022989"/>
    </source>
</evidence>
<keyword evidence="9 12" id="KW-0406">Ion transport</keyword>
<organism evidence="13 14">
    <name type="scientific">Orchesella dallaii</name>
    <dbReference type="NCBI Taxonomy" id="48710"/>
    <lineage>
        <taxon>Eukaryota</taxon>
        <taxon>Metazoa</taxon>
        <taxon>Ecdysozoa</taxon>
        <taxon>Arthropoda</taxon>
        <taxon>Hexapoda</taxon>
        <taxon>Collembola</taxon>
        <taxon>Entomobryomorpha</taxon>
        <taxon>Entomobryoidea</taxon>
        <taxon>Orchesellidae</taxon>
        <taxon>Orchesellinae</taxon>
        <taxon>Orchesella</taxon>
    </lineage>
</organism>
<keyword evidence="3 12" id="KW-0813">Transport</keyword>
<comment type="caution">
    <text evidence="12">Lacks conserved residue(s) required for the propagation of feature annotation.</text>
</comment>
<keyword evidence="8 12" id="KW-1133">Transmembrane helix</keyword>
<evidence type="ECO:0000256" key="6">
    <source>
        <dbReference type="ARBA" id="ARBA00022868"/>
    </source>
</evidence>
<reference evidence="13 14" key="1">
    <citation type="submission" date="2024-08" db="EMBL/GenBank/DDBJ databases">
        <authorList>
            <person name="Cucini C."/>
            <person name="Frati F."/>
        </authorList>
    </citation>
    <scope>NUCLEOTIDE SEQUENCE [LARGE SCALE GENOMIC DNA]</scope>
</reference>
<evidence type="ECO:0000256" key="3">
    <source>
        <dbReference type="ARBA" id="ARBA00022448"/>
    </source>
</evidence>
<keyword evidence="14" id="KW-1185">Reference proteome</keyword>
<keyword evidence="10 12" id="KW-0472">Membrane</keyword>
<dbReference type="PROSITE" id="PS51013">
    <property type="entry name" value="PANNEXIN"/>
    <property type="match status" value="1"/>
</dbReference>
<comment type="similarity">
    <text evidence="12">Belongs to the pannexin family.</text>
</comment>
<keyword evidence="6" id="KW-0303">Gap junction</keyword>
<evidence type="ECO:0000256" key="7">
    <source>
        <dbReference type="ARBA" id="ARBA00022949"/>
    </source>
</evidence>
<protein>
    <recommendedName>
        <fullName evidence="12">Innexin</fullName>
    </recommendedName>
</protein>
<keyword evidence="11 12" id="KW-0407">Ion channel</keyword>
<evidence type="ECO:0000256" key="11">
    <source>
        <dbReference type="ARBA" id="ARBA00023303"/>
    </source>
</evidence>
<dbReference type="EMBL" id="CAXLJM020000072">
    <property type="protein sequence ID" value="CAL8126468.1"/>
    <property type="molecule type" value="Genomic_DNA"/>
</dbReference>
<dbReference type="PRINTS" id="PR01262">
    <property type="entry name" value="INNEXIN"/>
</dbReference>
<dbReference type="PANTHER" id="PTHR11893:SF41">
    <property type="entry name" value="INNEXIN INX2"/>
    <property type="match status" value="1"/>
</dbReference>
<evidence type="ECO:0000256" key="12">
    <source>
        <dbReference type="RuleBase" id="RU010713"/>
    </source>
</evidence>
<comment type="caution">
    <text evidence="13">The sequence shown here is derived from an EMBL/GenBank/DDBJ whole genome shotgun (WGS) entry which is preliminary data.</text>
</comment>
<sequence length="394" mass="45655">MFDIFGQIRALIKKGSVNIDNNIFSLHYRLTVLVIFMFSVIVGSRKYFGDPIDCTAPNDDIARIVDNFCWFNNFIIVPRESGAPFEDNYHPVISNFEDLKDLNKDFSKYKAKFLPEYQWIEFILFIQAVLFFLPRYLWRYCWENGRVKALTEPYKLISLKHDDETEKNKDVIAYLRKNKYDHFEYGWKFIICEVINFANSLTQYLLLKQLLGLSWSELANDLLWSVSNHNVHSPINQVFPNLARCEVPLVRGAGAIWSQEICVLPVNVFTTKIYIFLWFHLLILAIISGLGLIYRAATLISADFRSLILRRNGRGITSDSVKAIRNLGYGEWFILCLCGKNMDPTSFTNLIRDYNDELIAARPSVALVDGEKFFNADLGALRFRKNSEKSTPKL</sequence>
<gene>
    <name evidence="12" type="primary">inx</name>
    <name evidence="13" type="ORF">ODALV1_LOCUS21411</name>
</gene>
<name>A0ABP1RDT3_9HEXA</name>
<evidence type="ECO:0000256" key="4">
    <source>
        <dbReference type="ARBA" id="ARBA00022475"/>
    </source>
</evidence>
<dbReference type="Proteomes" id="UP001642540">
    <property type="component" value="Unassembled WGS sequence"/>
</dbReference>
<keyword evidence="7" id="KW-0965">Cell junction</keyword>
<evidence type="ECO:0000256" key="1">
    <source>
        <dbReference type="ARBA" id="ARBA00004610"/>
    </source>
</evidence>
<evidence type="ECO:0000256" key="10">
    <source>
        <dbReference type="ARBA" id="ARBA00023136"/>
    </source>
</evidence>
<evidence type="ECO:0000313" key="14">
    <source>
        <dbReference type="Proteomes" id="UP001642540"/>
    </source>
</evidence>
<feature type="transmembrane region" description="Helical" evidence="12">
    <location>
        <begin position="21"/>
        <end position="42"/>
    </location>
</feature>
<evidence type="ECO:0000313" key="13">
    <source>
        <dbReference type="EMBL" id="CAL8126468.1"/>
    </source>
</evidence>
<feature type="transmembrane region" description="Helical" evidence="12">
    <location>
        <begin position="117"/>
        <end position="138"/>
    </location>
</feature>
<feature type="transmembrane region" description="Helical" evidence="12">
    <location>
        <begin position="273"/>
        <end position="297"/>
    </location>
</feature>
<evidence type="ECO:0000256" key="2">
    <source>
        <dbReference type="ARBA" id="ARBA00004651"/>
    </source>
</evidence>
<proteinExistence type="inferred from homology"/>
<evidence type="ECO:0000256" key="9">
    <source>
        <dbReference type="ARBA" id="ARBA00023065"/>
    </source>
</evidence>
<comment type="function">
    <text evidence="12">Structural component of the gap junctions.</text>
</comment>
<keyword evidence="4" id="KW-1003">Cell membrane</keyword>
<accession>A0ABP1RDT3</accession>
<dbReference type="Pfam" id="PF00876">
    <property type="entry name" value="Innexin"/>
    <property type="match status" value="1"/>
</dbReference>
<evidence type="ECO:0000256" key="5">
    <source>
        <dbReference type="ARBA" id="ARBA00022692"/>
    </source>
</evidence>
<keyword evidence="5 12" id="KW-0812">Transmembrane</keyword>
<dbReference type="InterPro" id="IPR000990">
    <property type="entry name" value="Innexin"/>
</dbReference>
<comment type="subcellular location">
    <subcellularLocation>
        <location evidence="1">Cell junction</location>
        <location evidence="1">Gap junction</location>
    </subcellularLocation>
    <subcellularLocation>
        <location evidence="2 12">Cell membrane</location>
        <topology evidence="2 12">Multi-pass membrane protein</topology>
    </subcellularLocation>
</comment>